<name>A0A9P4LYE6_9PEZI</name>
<sequence length="518" mass="58992">MDPNTILVAATYAPPRPTHCQCNLPNYQVFVDSLLPVEQPISEKCSICWLPFFQVDDDVSFGINRDNLQNLWQMPLVAARTTTVPDNRPVQVNCQGKHQFGLSCLLTALESGGGSNRCPICRQELFVRPPRHSRSQAWIEFQDSEHKYLQDEKSNELPIRDIIIQKWPAGTTFEIIAGEAIIDLGRDTDQILKRFTKFRDANPHPTMKPRVHARKVFQGAHRHLIPTEFARSEDMRAVAEVLRSALLKLHEQILTPEAVEILLSNAVGAQLPAAGRGKLKQGKWKTFLEVLIRFVVNKAVWCSRLRSWEMRMYRHELAGYRGWLCDEEPSRALLPPAAHIDAWWCSGRSLPAVSISFQHYYTREVLVKHTGRCTGPFRLADPYEAWVDQGIGYCHLNEFPGGKSVWLGEGQEDEAGVVVDYPDTDISDDDFSDSSDSNFDEAETTSKALPILRAPIYLHRDFDISDAFRETSYVEGRCVEEFQYVPGSGYWFMRDEVPDPTSCQREGNIYSHHDAEIQ</sequence>
<dbReference type="Proteomes" id="UP000799776">
    <property type="component" value="Unassembled WGS sequence"/>
</dbReference>
<reference evidence="1" key="1">
    <citation type="journal article" date="2020" name="Stud. Mycol.">
        <title>101 Dothideomycetes genomes: a test case for predicting lifestyles and emergence of pathogens.</title>
        <authorList>
            <person name="Haridas S."/>
            <person name="Albert R."/>
            <person name="Binder M."/>
            <person name="Bloem J."/>
            <person name="Labutti K."/>
            <person name="Salamov A."/>
            <person name="Andreopoulos B."/>
            <person name="Baker S."/>
            <person name="Barry K."/>
            <person name="Bills G."/>
            <person name="Bluhm B."/>
            <person name="Cannon C."/>
            <person name="Castanera R."/>
            <person name="Culley D."/>
            <person name="Daum C."/>
            <person name="Ezra D."/>
            <person name="Gonzalez J."/>
            <person name="Henrissat B."/>
            <person name="Kuo A."/>
            <person name="Liang C."/>
            <person name="Lipzen A."/>
            <person name="Lutzoni F."/>
            <person name="Magnuson J."/>
            <person name="Mondo S."/>
            <person name="Nolan M."/>
            <person name="Ohm R."/>
            <person name="Pangilinan J."/>
            <person name="Park H.-J."/>
            <person name="Ramirez L."/>
            <person name="Alfaro M."/>
            <person name="Sun H."/>
            <person name="Tritt A."/>
            <person name="Yoshinaga Y."/>
            <person name="Zwiers L.-H."/>
            <person name="Turgeon B."/>
            <person name="Goodwin S."/>
            <person name="Spatafora J."/>
            <person name="Crous P."/>
            <person name="Grigoriev I."/>
        </authorList>
    </citation>
    <scope>NUCLEOTIDE SEQUENCE</scope>
    <source>
        <strain evidence="1">CBS 121410</strain>
    </source>
</reference>
<dbReference type="Gene3D" id="3.30.40.10">
    <property type="entry name" value="Zinc/RING finger domain, C3HC4 (zinc finger)"/>
    <property type="match status" value="1"/>
</dbReference>
<gene>
    <name evidence="1" type="ORF">K490DRAFT_62691</name>
</gene>
<accession>A0A9P4LYE6</accession>
<comment type="caution">
    <text evidence="1">The sequence shown here is derived from an EMBL/GenBank/DDBJ whole genome shotgun (WGS) entry which is preliminary data.</text>
</comment>
<dbReference type="EMBL" id="ML978713">
    <property type="protein sequence ID" value="KAF2089815.1"/>
    <property type="molecule type" value="Genomic_DNA"/>
</dbReference>
<organism evidence="1 2">
    <name type="scientific">Saccharata proteae CBS 121410</name>
    <dbReference type="NCBI Taxonomy" id="1314787"/>
    <lineage>
        <taxon>Eukaryota</taxon>
        <taxon>Fungi</taxon>
        <taxon>Dikarya</taxon>
        <taxon>Ascomycota</taxon>
        <taxon>Pezizomycotina</taxon>
        <taxon>Dothideomycetes</taxon>
        <taxon>Dothideomycetes incertae sedis</taxon>
        <taxon>Botryosphaeriales</taxon>
        <taxon>Saccharataceae</taxon>
        <taxon>Saccharata</taxon>
    </lineage>
</organism>
<evidence type="ECO:0000313" key="2">
    <source>
        <dbReference type="Proteomes" id="UP000799776"/>
    </source>
</evidence>
<proteinExistence type="predicted"/>
<protein>
    <submittedName>
        <fullName evidence="1">Uncharacterized protein</fullName>
    </submittedName>
</protein>
<evidence type="ECO:0000313" key="1">
    <source>
        <dbReference type="EMBL" id="KAF2089815.1"/>
    </source>
</evidence>
<keyword evidence="2" id="KW-1185">Reference proteome</keyword>
<dbReference type="InterPro" id="IPR013083">
    <property type="entry name" value="Znf_RING/FYVE/PHD"/>
</dbReference>
<dbReference type="AlphaFoldDB" id="A0A9P4LYE6"/>
<dbReference type="SUPFAM" id="SSF57850">
    <property type="entry name" value="RING/U-box"/>
    <property type="match status" value="1"/>
</dbReference>